<feature type="domain" description="PPM-type phosphatase" evidence="7">
    <location>
        <begin position="102"/>
        <end position="412"/>
    </location>
</feature>
<reference evidence="8 9" key="1">
    <citation type="submission" date="2024-02" db="EMBL/GenBank/DDBJ databases">
        <authorList>
            <person name="Chen Y."/>
            <person name="Shah S."/>
            <person name="Dougan E. K."/>
            <person name="Thang M."/>
            <person name="Chan C."/>
        </authorList>
    </citation>
    <scope>NUCLEOTIDE SEQUENCE [LARGE SCALE GENOMIC DNA]</scope>
</reference>
<evidence type="ECO:0000259" key="7">
    <source>
        <dbReference type="PROSITE" id="PS51746"/>
    </source>
</evidence>
<dbReference type="Gene3D" id="3.60.40.10">
    <property type="entry name" value="PPM-type phosphatase domain"/>
    <property type="match status" value="1"/>
</dbReference>
<evidence type="ECO:0000313" key="9">
    <source>
        <dbReference type="Proteomes" id="UP001642464"/>
    </source>
</evidence>
<comment type="caution">
    <text evidence="8">The sequence shown here is derived from an EMBL/GenBank/DDBJ whole genome shotgun (WGS) entry which is preliminary data.</text>
</comment>
<evidence type="ECO:0000256" key="3">
    <source>
        <dbReference type="ARBA" id="ARBA00022801"/>
    </source>
</evidence>
<evidence type="ECO:0000256" key="1">
    <source>
        <dbReference type="ARBA" id="ARBA00004170"/>
    </source>
</evidence>
<comment type="subcellular location">
    <subcellularLocation>
        <location evidence="1">Membrane</location>
        <topology evidence="1">Peripheral membrane protein</topology>
    </subcellularLocation>
</comment>
<gene>
    <name evidence="8" type="ORF">SCF082_LOCUS5850</name>
</gene>
<dbReference type="InterPro" id="IPR015655">
    <property type="entry name" value="PP2C"/>
</dbReference>
<keyword evidence="4 5" id="KW-0904">Protein phosphatase</keyword>
<dbReference type="InterPro" id="IPR002475">
    <property type="entry name" value="Bcl2-like"/>
</dbReference>
<dbReference type="PROSITE" id="PS51746">
    <property type="entry name" value="PPM_2"/>
    <property type="match status" value="1"/>
</dbReference>
<proteinExistence type="inferred from homology"/>
<dbReference type="CDD" id="cd00143">
    <property type="entry name" value="PP2Cc"/>
    <property type="match status" value="1"/>
</dbReference>
<dbReference type="Pfam" id="PF00481">
    <property type="entry name" value="PP2C"/>
    <property type="match status" value="1"/>
</dbReference>
<evidence type="ECO:0000256" key="4">
    <source>
        <dbReference type="ARBA" id="ARBA00022912"/>
    </source>
</evidence>
<name>A0ABP0I8Q9_9DINO</name>
<protein>
    <submittedName>
        <fullName evidence="8">Probable protein phosphatase 2C 73 (AtPP2C73) (AtPPC6)</fullName>
    </submittedName>
</protein>
<dbReference type="InterPro" id="IPR001932">
    <property type="entry name" value="PPM-type_phosphatase-like_dom"/>
</dbReference>
<evidence type="ECO:0000256" key="6">
    <source>
        <dbReference type="SAM" id="MobiDB-lite"/>
    </source>
</evidence>
<dbReference type="EMBL" id="CAXAMM010003213">
    <property type="protein sequence ID" value="CAK8998951.1"/>
    <property type="molecule type" value="Genomic_DNA"/>
</dbReference>
<keyword evidence="3 5" id="KW-0378">Hydrolase</keyword>
<dbReference type="PANTHER" id="PTHR47992">
    <property type="entry name" value="PROTEIN PHOSPHATASE"/>
    <property type="match status" value="1"/>
</dbReference>
<feature type="compositionally biased region" description="Polar residues" evidence="6">
    <location>
        <begin position="72"/>
        <end position="83"/>
    </location>
</feature>
<dbReference type="PROSITE" id="PS50062">
    <property type="entry name" value="BCL2_FAMILY"/>
    <property type="match status" value="1"/>
</dbReference>
<accession>A0ABP0I8Q9</accession>
<dbReference type="Proteomes" id="UP001642464">
    <property type="component" value="Unassembled WGS sequence"/>
</dbReference>
<keyword evidence="9" id="KW-1185">Reference proteome</keyword>
<feature type="region of interest" description="Disordered" evidence="6">
    <location>
        <begin position="1"/>
        <end position="40"/>
    </location>
</feature>
<comment type="similarity">
    <text evidence="5">Belongs to the PP2C family.</text>
</comment>
<feature type="region of interest" description="Disordered" evidence="6">
    <location>
        <begin position="62"/>
        <end position="83"/>
    </location>
</feature>
<sequence>MGCSSSSATIPEANVQKQRRRLSVGNVDTSEVHEADERATQEDRGLIAQFNQKNLLDMIQRDGQQKGRRNSAICSSTDQNPTSFANKTMQQYGDELQAAQHGLGYTCRKGLKPESPNQDSWCMLKTEDFSIYGVFDGHGQKGHDVSNFVKDVLPKLIVSDPRAASSDQWSAILTDCFRKTQSMVNTSDKMKQLSRGAVFSGVVIQSGIGVKHRNAQMSGTTATLAVHDHRSDQITVGHVADSTAVLGTKNSSSWEGVALTRDHKPNLKDEKARIEKAGGRVVFDGYANHRVYAKNARYPGLNMSRCIGDLLGHQDCGISCEPEIATVEPSNKERILFICSDGVWEFITPQEAQLELGVFTAVTLIHHYGSSDAQKAADFLAKEAWDRWIREEGGWNGSSDLRVEDDGTGVAG</sequence>
<keyword evidence="2" id="KW-0479">Metal-binding</keyword>
<dbReference type="SMART" id="SM00332">
    <property type="entry name" value="PP2Cc"/>
    <property type="match status" value="1"/>
</dbReference>
<dbReference type="SUPFAM" id="SSF81606">
    <property type="entry name" value="PP2C-like"/>
    <property type="match status" value="1"/>
</dbReference>
<evidence type="ECO:0000256" key="2">
    <source>
        <dbReference type="ARBA" id="ARBA00022723"/>
    </source>
</evidence>
<evidence type="ECO:0000256" key="5">
    <source>
        <dbReference type="RuleBase" id="RU003465"/>
    </source>
</evidence>
<organism evidence="8 9">
    <name type="scientific">Durusdinium trenchii</name>
    <dbReference type="NCBI Taxonomy" id="1381693"/>
    <lineage>
        <taxon>Eukaryota</taxon>
        <taxon>Sar</taxon>
        <taxon>Alveolata</taxon>
        <taxon>Dinophyceae</taxon>
        <taxon>Suessiales</taxon>
        <taxon>Symbiodiniaceae</taxon>
        <taxon>Durusdinium</taxon>
    </lineage>
</organism>
<evidence type="ECO:0000313" key="8">
    <source>
        <dbReference type="EMBL" id="CAK8998951.1"/>
    </source>
</evidence>
<dbReference type="InterPro" id="IPR036457">
    <property type="entry name" value="PPM-type-like_dom_sf"/>
</dbReference>
<dbReference type="InterPro" id="IPR000222">
    <property type="entry name" value="PP2C_BS"/>
</dbReference>
<dbReference type="PROSITE" id="PS01032">
    <property type="entry name" value="PPM_1"/>
    <property type="match status" value="1"/>
</dbReference>
<feature type="compositionally biased region" description="Basic and acidic residues" evidence="6">
    <location>
        <begin position="30"/>
        <end position="40"/>
    </location>
</feature>